<comment type="caution">
    <text evidence="3">The sequence shown here is derived from an EMBL/GenBank/DDBJ whole genome shotgun (WGS) entry which is preliminary data.</text>
</comment>
<evidence type="ECO:0008006" key="5">
    <source>
        <dbReference type="Google" id="ProtNLM"/>
    </source>
</evidence>
<feature type="region of interest" description="Disordered" evidence="1">
    <location>
        <begin position="33"/>
        <end position="57"/>
    </location>
</feature>
<evidence type="ECO:0000313" key="3">
    <source>
        <dbReference type="EMBL" id="MEA9358125.1"/>
    </source>
</evidence>
<proteinExistence type="predicted"/>
<accession>A0ABU5W2T7</accession>
<dbReference type="Proteomes" id="UP001302274">
    <property type="component" value="Unassembled WGS sequence"/>
</dbReference>
<feature type="signal peptide" evidence="2">
    <location>
        <begin position="1"/>
        <end position="22"/>
    </location>
</feature>
<dbReference type="RefSeq" id="WP_323578402.1">
    <property type="nucleotide sequence ID" value="NZ_JAYGJQ010000003.1"/>
</dbReference>
<gene>
    <name evidence="3" type="ORF">SHI21_17965</name>
</gene>
<dbReference type="PROSITE" id="PS51257">
    <property type="entry name" value="PROKAR_LIPOPROTEIN"/>
    <property type="match status" value="1"/>
</dbReference>
<name>A0ABU5W2T7_9BACT</name>
<sequence>MSKSLLFSCALISACFIPSAHALVDYSNTVGGSEEKAPSNKSMQKMSAPSNSSSGRGLTWKSDFSFATNYESMEIGSNKYGVLNMNAHVQTPVNVFLDASYWNAKGDEGSSSGNPKLILGFNWLRFGSPSEEAKLDIYGGVKLSSNSTLGSSRTDKVVGAETTKRFGTFGVGIGYDMTLVGTPKKSDENAIGNVSRLTISGGWMVSEDIQFEVEAENFSIAAASDQTRTNRLKEKVSFSTLSPKLNLGLAPAVNLELGARFRMKKAKEEANLQASKVFDLHGAYTNSLFAGLNITI</sequence>
<evidence type="ECO:0000256" key="2">
    <source>
        <dbReference type="SAM" id="SignalP"/>
    </source>
</evidence>
<organism evidence="3 4">
    <name type="scientific">Bacteriovorax antarcticus</name>
    <dbReference type="NCBI Taxonomy" id="3088717"/>
    <lineage>
        <taxon>Bacteria</taxon>
        <taxon>Pseudomonadati</taxon>
        <taxon>Bdellovibrionota</taxon>
        <taxon>Bacteriovoracia</taxon>
        <taxon>Bacteriovoracales</taxon>
        <taxon>Bacteriovoracaceae</taxon>
        <taxon>Bacteriovorax</taxon>
    </lineage>
</organism>
<dbReference type="EMBL" id="JAYGJQ010000003">
    <property type="protein sequence ID" value="MEA9358125.1"/>
    <property type="molecule type" value="Genomic_DNA"/>
</dbReference>
<feature type="chain" id="PRO_5047455945" description="Outer membrane protein beta-barrel domain-containing protein" evidence="2">
    <location>
        <begin position="23"/>
        <end position="296"/>
    </location>
</feature>
<evidence type="ECO:0000256" key="1">
    <source>
        <dbReference type="SAM" id="MobiDB-lite"/>
    </source>
</evidence>
<keyword evidence="4" id="KW-1185">Reference proteome</keyword>
<evidence type="ECO:0000313" key="4">
    <source>
        <dbReference type="Proteomes" id="UP001302274"/>
    </source>
</evidence>
<keyword evidence="2" id="KW-0732">Signal</keyword>
<feature type="compositionally biased region" description="Polar residues" evidence="1">
    <location>
        <begin position="39"/>
        <end position="56"/>
    </location>
</feature>
<reference evidence="3 4" key="1">
    <citation type="submission" date="2023-11" db="EMBL/GenBank/DDBJ databases">
        <title>A Novel Polar Bacteriovorax (B. antarcticus) Isolated from the Biocrust in Antarctica.</title>
        <authorList>
            <person name="Mun W."/>
            <person name="Choi S.Y."/>
            <person name="Mitchell R.J."/>
        </authorList>
    </citation>
    <scope>NUCLEOTIDE SEQUENCE [LARGE SCALE GENOMIC DNA]</scope>
    <source>
        <strain evidence="3 4">PP10</strain>
    </source>
</reference>
<protein>
    <recommendedName>
        <fullName evidence="5">Outer membrane protein beta-barrel domain-containing protein</fullName>
    </recommendedName>
</protein>